<feature type="region of interest" description="Disordered" evidence="1">
    <location>
        <begin position="95"/>
        <end position="170"/>
    </location>
</feature>
<proteinExistence type="predicted"/>
<keyword evidence="4" id="KW-1185">Reference proteome</keyword>
<feature type="chain" id="PRO_5007900075" evidence="2">
    <location>
        <begin position="21"/>
        <end position="170"/>
    </location>
</feature>
<accession>A0A168RN12</accession>
<dbReference type="EMBL" id="LT554730">
    <property type="protein sequence ID" value="SAM07158.1"/>
    <property type="molecule type" value="Genomic_DNA"/>
</dbReference>
<evidence type="ECO:0000256" key="2">
    <source>
        <dbReference type="SAM" id="SignalP"/>
    </source>
</evidence>
<evidence type="ECO:0000313" key="4">
    <source>
        <dbReference type="Proteomes" id="UP000078561"/>
    </source>
</evidence>
<feature type="signal peptide" evidence="2">
    <location>
        <begin position="1"/>
        <end position="20"/>
    </location>
</feature>
<evidence type="ECO:0000256" key="1">
    <source>
        <dbReference type="SAM" id="MobiDB-lite"/>
    </source>
</evidence>
<feature type="compositionally biased region" description="Basic and acidic residues" evidence="1">
    <location>
        <begin position="118"/>
        <end position="127"/>
    </location>
</feature>
<dbReference type="AlphaFoldDB" id="A0A168RN12"/>
<keyword evidence="2" id="KW-0732">Signal</keyword>
<gene>
    <name evidence="3" type="primary">ABSGL_12797.1 scaffold 13517</name>
</gene>
<name>A0A168RN12_ABSGL</name>
<sequence>MVSQSSILFLLAFATVAVSARPLDRRAPMDPPGQTAQTTDKTQANFKTLNEVLACTSDKMKMPKIALDATAEPGQSPLPWVDAFKSCIEMFYPKSGKAQDPAASGQDAPDQNTSTDEETSRHSEAARRPPYGPGGRFGKGGPLHNSGPSGQDGIDGYTPPGEQTFAGGAK</sequence>
<dbReference type="Proteomes" id="UP000078561">
    <property type="component" value="Unassembled WGS sequence"/>
</dbReference>
<organism evidence="3">
    <name type="scientific">Absidia glauca</name>
    <name type="common">Pin mould</name>
    <dbReference type="NCBI Taxonomy" id="4829"/>
    <lineage>
        <taxon>Eukaryota</taxon>
        <taxon>Fungi</taxon>
        <taxon>Fungi incertae sedis</taxon>
        <taxon>Mucoromycota</taxon>
        <taxon>Mucoromycotina</taxon>
        <taxon>Mucoromycetes</taxon>
        <taxon>Mucorales</taxon>
        <taxon>Cunninghamellaceae</taxon>
        <taxon>Absidia</taxon>
    </lineage>
</organism>
<reference evidence="3" key="1">
    <citation type="submission" date="2016-04" db="EMBL/GenBank/DDBJ databases">
        <authorList>
            <person name="Evans L.H."/>
            <person name="Alamgir A."/>
            <person name="Owens N."/>
            <person name="Weber N.D."/>
            <person name="Virtaneva K."/>
            <person name="Barbian K."/>
            <person name="Babar A."/>
            <person name="Rosenke K."/>
        </authorList>
    </citation>
    <scope>NUCLEOTIDE SEQUENCE [LARGE SCALE GENOMIC DNA]</scope>
    <source>
        <strain evidence="3">CBS 101.48</strain>
    </source>
</reference>
<protein>
    <submittedName>
        <fullName evidence="3">Uncharacterized protein</fullName>
    </submittedName>
</protein>
<dbReference type="InParanoid" id="A0A168RN12"/>
<evidence type="ECO:0000313" key="3">
    <source>
        <dbReference type="EMBL" id="SAM07158.1"/>
    </source>
</evidence>